<keyword evidence="1" id="KW-0547">Nucleotide-binding</keyword>
<dbReference type="PROSITE" id="PS00108">
    <property type="entry name" value="PROTEIN_KINASE_ST"/>
    <property type="match status" value="1"/>
</dbReference>
<protein>
    <recommendedName>
        <fullName evidence="5">Protein kinase domain-containing protein</fullName>
    </recommendedName>
</protein>
<evidence type="ECO:0000313" key="7">
    <source>
        <dbReference type="Proteomes" id="UP000315295"/>
    </source>
</evidence>
<dbReference type="GO" id="GO:0005524">
    <property type="term" value="F:ATP binding"/>
    <property type="evidence" value="ECO:0007669"/>
    <property type="project" value="UniProtKB-KW"/>
</dbReference>
<sequence length="178" mass="20423">MQIIHRDVKAKNILLDENYTAKVSDFGASRLIPLDQAQLTTLVQGTFGYLDPEYFLTNQLTDKSDVYSFGVVLMELLTSKVALAFDRPEEERNLANFFVCLMEEDRLNEILDDDILNERNIETIKTVANLAKRCVRLKGEDRPTMKEVAMELEGMRFTEKHPWGKAEICLEETECLLG</sequence>
<dbReference type="InterPro" id="IPR011009">
    <property type="entry name" value="Kinase-like_dom_sf"/>
</dbReference>
<organism evidence="6 7">
    <name type="scientific">Malus baccata</name>
    <name type="common">Siberian crab apple</name>
    <name type="synonym">Pyrus baccata</name>
    <dbReference type="NCBI Taxonomy" id="106549"/>
    <lineage>
        <taxon>Eukaryota</taxon>
        <taxon>Viridiplantae</taxon>
        <taxon>Streptophyta</taxon>
        <taxon>Embryophyta</taxon>
        <taxon>Tracheophyta</taxon>
        <taxon>Spermatophyta</taxon>
        <taxon>Magnoliopsida</taxon>
        <taxon>eudicotyledons</taxon>
        <taxon>Gunneridae</taxon>
        <taxon>Pentapetalae</taxon>
        <taxon>rosids</taxon>
        <taxon>fabids</taxon>
        <taxon>Rosales</taxon>
        <taxon>Rosaceae</taxon>
        <taxon>Amygdaloideae</taxon>
        <taxon>Maleae</taxon>
        <taxon>Malus</taxon>
    </lineage>
</organism>
<name>A0A540NLX6_MALBA</name>
<evidence type="ECO:0000256" key="4">
    <source>
        <dbReference type="ARBA" id="ARBA00047951"/>
    </source>
</evidence>
<dbReference type="InterPro" id="IPR008271">
    <property type="entry name" value="Ser/Thr_kinase_AS"/>
</dbReference>
<dbReference type="InterPro" id="IPR000719">
    <property type="entry name" value="Prot_kinase_dom"/>
</dbReference>
<comment type="catalytic activity">
    <reaction evidence="3">
        <text>L-seryl-[protein] + ATP = O-phospho-L-seryl-[protein] + ADP + H(+)</text>
        <dbReference type="Rhea" id="RHEA:17989"/>
        <dbReference type="Rhea" id="RHEA-COMP:9863"/>
        <dbReference type="Rhea" id="RHEA-COMP:11604"/>
        <dbReference type="ChEBI" id="CHEBI:15378"/>
        <dbReference type="ChEBI" id="CHEBI:29999"/>
        <dbReference type="ChEBI" id="CHEBI:30616"/>
        <dbReference type="ChEBI" id="CHEBI:83421"/>
        <dbReference type="ChEBI" id="CHEBI:456216"/>
    </reaction>
</comment>
<dbReference type="PANTHER" id="PTHR27005">
    <property type="entry name" value="WALL-ASSOCIATED RECEPTOR KINASE-LIKE 21"/>
    <property type="match status" value="1"/>
</dbReference>
<evidence type="ECO:0000256" key="3">
    <source>
        <dbReference type="ARBA" id="ARBA00047558"/>
    </source>
</evidence>
<keyword evidence="2" id="KW-0067">ATP-binding</keyword>
<dbReference type="STRING" id="106549.A0A540NLX6"/>
<dbReference type="EMBL" id="VIEB01000024">
    <property type="protein sequence ID" value="TQE12041.1"/>
    <property type="molecule type" value="Genomic_DNA"/>
</dbReference>
<dbReference type="SUPFAM" id="SSF56112">
    <property type="entry name" value="Protein kinase-like (PK-like)"/>
    <property type="match status" value="1"/>
</dbReference>
<evidence type="ECO:0000256" key="2">
    <source>
        <dbReference type="ARBA" id="ARBA00022840"/>
    </source>
</evidence>
<dbReference type="Pfam" id="PF00069">
    <property type="entry name" value="Pkinase"/>
    <property type="match status" value="1"/>
</dbReference>
<dbReference type="PANTHER" id="PTHR27005:SF468">
    <property type="entry name" value="OS01G0310500 PROTEIN"/>
    <property type="match status" value="1"/>
</dbReference>
<dbReference type="Gene3D" id="1.10.510.10">
    <property type="entry name" value="Transferase(Phosphotransferase) domain 1"/>
    <property type="match status" value="1"/>
</dbReference>
<evidence type="ECO:0000259" key="5">
    <source>
        <dbReference type="PROSITE" id="PS50011"/>
    </source>
</evidence>
<dbReference type="InterPro" id="IPR045274">
    <property type="entry name" value="WAK-like"/>
</dbReference>
<keyword evidence="7" id="KW-1185">Reference proteome</keyword>
<dbReference type="GO" id="GO:0007166">
    <property type="term" value="P:cell surface receptor signaling pathway"/>
    <property type="evidence" value="ECO:0007669"/>
    <property type="project" value="InterPro"/>
</dbReference>
<dbReference type="FunFam" id="1.10.510.10:FF:000084">
    <property type="entry name" value="Wall-associated receptor kinase 2"/>
    <property type="match status" value="1"/>
</dbReference>
<dbReference type="GO" id="GO:0005886">
    <property type="term" value="C:plasma membrane"/>
    <property type="evidence" value="ECO:0007669"/>
    <property type="project" value="TreeGrafter"/>
</dbReference>
<dbReference type="GO" id="GO:0004674">
    <property type="term" value="F:protein serine/threonine kinase activity"/>
    <property type="evidence" value="ECO:0007669"/>
    <property type="project" value="TreeGrafter"/>
</dbReference>
<evidence type="ECO:0000256" key="1">
    <source>
        <dbReference type="ARBA" id="ARBA00022741"/>
    </source>
</evidence>
<dbReference type="Proteomes" id="UP000315295">
    <property type="component" value="Unassembled WGS sequence"/>
</dbReference>
<gene>
    <name evidence="6" type="ORF">C1H46_002435</name>
</gene>
<feature type="domain" description="Protein kinase" evidence="5">
    <location>
        <begin position="1"/>
        <end position="164"/>
    </location>
</feature>
<dbReference type="AlphaFoldDB" id="A0A540NLX6"/>
<accession>A0A540NLX6</accession>
<comment type="caution">
    <text evidence="6">The sequence shown here is derived from an EMBL/GenBank/DDBJ whole genome shotgun (WGS) entry which is preliminary data.</text>
</comment>
<comment type="catalytic activity">
    <reaction evidence="4">
        <text>L-threonyl-[protein] + ATP = O-phospho-L-threonyl-[protein] + ADP + H(+)</text>
        <dbReference type="Rhea" id="RHEA:46608"/>
        <dbReference type="Rhea" id="RHEA-COMP:11060"/>
        <dbReference type="Rhea" id="RHEA-COMP:11605"/>
        <dbReference type="ChEBI" id="CHEBI:15378"/>
        <dbReference type="ChEBI" id="CHEBI:30013"/>
        <dbReference type="ChEBI" id="CHEBI:30616"/>
        <dbReference type="ChEBI" id="CHEBI:61977"/>
        <dbReference type="ChEBI" id="CHEBI:456216"/>
    </reaction>
</comment>
<proteinExistence type="predicted"/>
<dbReference type="PROSITE" id="PS50011">
    <property type="entry name" value="PROTEIN_KINASE_DOM"/>
    <property type="match status" value="1"/>
</dbReference>
<reference evidence="6 7" key="1">
    <citation type="journal article" date="2019" name="G3 (Bethesda)">
        <title>Sequencing of a Wild Apple (Malus baccata) Genome Unravels the Differences Between Cultivated and Wild Apple Species Regarding Disease Resistance and Cold Tolerance.</title>
        <authorList>
            <person name="Chen X."/>
        </authorList>
    </citation>
    <scope>NUCLEOTIDE SEQUENCE [LARGE SCALE GENOMIC DNA]</scope>
    <source>
        <strain evidence="7">cv. Shandingzi</strain>
        <tissue evidence="6">Leaves</tissue>
    </source>
</reference>
<evidence type="ECO:0000313" key="6">
    <source>
        <dbReference type="EMBL" id="TQE12041.1"/>
    </source>
</evidence>